<evidence type="ECO:0000256" key="4">
    <source>
        <dbReference type="ARBA" id="ARBA00023014"/>
    </source>
</evidence>
<evidence type="ECO:0000313" key="8">
    <source>
        <dbReference type="Proteomes" id="UP000662857"/>
    </source>
</evidence>
<feature type="domain" description="Rieske" evidence="6">
    <location>
        <begin position="58"/>
        <end position="159"/>
    </location>
</feature>
<dbReference type="GO" id="GO:0016705">
    <property type="term" value="F:oxidoreductase activity, acting on paired donors, with incorporation or reduction of molecular oxygen"/>
    <property type="evidence" value="ECO:0007669"/>
    <property type="project" value="UniProtKB-ARBA"/>
</dbReference>
<name>A0A895YEJ0_9ACTN</name>
<keyword evidence="3" id="KW-0408">Iron</keyword>
<evidence type="ECO:0000256" key="5">
    <source>
        <dbReference type="SAM" id="MobiDB-lite"/>
    </source>
</evidence>
<dbReference type="EMBL" id="CP070499">
    <property type="protein sequence ID" value="QSB12946.1"/>
    <property type="molecule type" value="Genomic_DNA"/>
</dbReference>
<dbReference type="Proteomes" id="UP000662857">
    <property type="component" value="Chromosome"/>
</dbReference>
<keyword evidence="8" id="KW-1185">Reference proteome</keyword>
<dbReference type="InterPro" id="IPR036922">
    <property type="entry name" value="Rieske_2Fe-2S_sf"/>
</dbReference>
<evidence type="ECO:0000256" key="1">
    <source>
        <dbReference type="ARBA" id="ARBA00022714"/>
    </source>
</evidence>
<dbReference type="SUPFAM" id="SSF50022">
    <property type="entry name" value="ISP domain"/>
    <property type="match status" value="1"/>
</dbReference>
<evidence type="ECO:0000256" key="2">
    <source>
        <dbReference type="ARBA" id="ARBA00022723"/>
    </source>
</evidence>
<evidence type="ECO:0000256" key="3">
    <source>
        <dbReference type="ARBA" id="ARBA00023004"/>
    </source>
</evidence>
<evidence type="ECO:0000259" key="6">
    <source>
        <dbReference type="PROSITE" id="PS51296"/>
    </source>
</evidence>
<dbReference type="GO" id="GO:0004497">
    <property type="term" value="F:monooxygenase activity"/>
    <property type="evidence" value="ECO:0007669"/>
    <property type="project" value="UniProtKB-ARBA"/>
</dbReference>
<reference evidence="7" key="1">
    <citation type="submission" date="2021-02" db="EMBL/GenBank/DDBJ databases">
        <title>Natrosporangium hydrolyticum gen. nov., sp. nov, a haloalkaliphilic actinobacterium from a soda solonchak soil.</title>
        <authorList>
            <person name="Sorokin D.Y."/>
            <person name="Khijniak T.V."/>
            <person name="Zakharycheva A.P."/>
            <person name="Boueva O.V."/>
            <person name="Ariskina E.V."/>
            <person name="Hahnke R.L."/>
            <person name="Bunk B."/>
            <person name="Sproer C."/>
            <person name="Schumann P."/>
            <person name="Evtushenko L.I."/>
            <person name="Kublanov I.V."/>
        </authorList>
    </citation>
    <scope>NUCLEOTIDE SEQUENCE</scope>
    <source>
        <strain evidence="7">DSM 106523</strain>
    </source>
</reference>
<sequence>MSEQPAPGGTARRAVLIAGGVGAVSAVTGCTVYGGQPAAPAPPPPAADPSQAGEQSAGTPLAGTEEVPVGGGLINEEHSVVITQPVAGEFRAFSSACTHQGCPVTEIDDDVIVCRCHDSRFSIEDGSVVQAAQGSGLTPETQDPLAEVGIVVDGDTIALPA</sequence>
<gene>
    <name evidence="7" type="ORF">JQS43_14855</name>
</gene>
<feature type="region of interest" description="Disordered" evidence="5">
    <location>
        <begin position="33"/>
        <end position="70"/>
    </location>
</feature>
<keyword evidence="4" id="KW-0411">Iron-sulfur</keyword>
<dbReference type="Gene3D" id="2.102.10.10">
    <property type="entry name" value="Rieske [2Fe-2S] iron-sulphur domain"/>
    <property type="match status" value="1"/>
</dbReference>
<evidence type="ECO:0000313" key="7">
    <source>
        <dbReference type="EMBL" id="QSB12946.1"/>
    </source>
</evidence>
<organism evidence="7 8">
    <name type="scientific">Natronosporangium hydrolyticum</name>
    <dbReference type="NCBI Taxonomy" id="2811111"/>
    <lineage>
        <taxon>Bacteria</taxon>
        <taxon>Bacillati</taxon>
        <taxon>Actinomycetota</taxon>
        <taxon>Actinomycetes</taxon>
        <taxon>Micromonosporales</taxon>
        <taxon>Micromonosporaceae</taxon>
        <taxon>Natronosporangium</taxon>
    </lineage>
</organism>
<protein>
    <submittedName>
        <fullName evidence="7">Rieske (2Fe-2S) protein</fullName>
    </submittedName>
</protein>
<accession>A0A895YEJ0</accession>
<dbReference type="AlphaFoldDB" id="A0A895YEJ0"/>
<dbReference type="CDD" id="cd03467">
    <property type="entry name" value="Rieske"/>
    <property type="match status" value="1"/>
</dbReference>
<dbReference type="GO" id="GO:0051537">
    <property type="term" value="F:2 iron, 2 sulfur cluster binding"/>
    <property type="evidence" value="ECO:0007669"/>
    <property type="project" value="UniProtKB-KW"/>
</dbReference>
<keyword evidence="2" id="KW-0479">Metal-binding</keyword>
<dbReference type="PROSITE" id="PS51296">
    <property type="entry name" value="RIESKE"/>
    <property type="match status" value="1"/>
</dbReference>
<dbReference type="GO" id="GO:0046872">
    <property type="term" value="F:metal ion binding"/>
    <property type="evidence" value="ECO:0007669"/>
    <property type="project" value="UniProtKB-KW"/>
</dbReference>
<dbReference type="InterPro" id="IPR006311">
    <property type="entry name" value="TAT_signal"/>
</dbReference>
<proteinExistence type="predicted"/>
<dbReference type="Pfam" id="PF00355">
    <property type="entry name" value="Rieske"/>
    <property type="match status" value="1"/>
</dbReference>
<dbReference type="RefSeq" id="WP_239674995.1">
    <property type="nucleotide sequence ID" value="NZ_CP070499.1"/>
</dbReference>
<dbReference type="KEGG" id="nhy:JQS43_14855"/>
<dbReference type="PROSITE" id="PS51318">
    <property type="entry name" value="TAT"/>
    <property type="match status" value="1"/>
</dbReference>
<dbReference type="InterPro" id="IPR017941">
    <property type="entry name" value="Rieske_2Fe-2S"/>
</dbReference>
<keyword evidence="1" id="KW-0001">2Fe-2S</keyword>